<dbReference type="Proteomes" id="UP000531594">
    <property type="component" value="Unassembled WGS sequence"/>
</dbReference>
<evidence type="ECO:0000313" key="4">
    <source>
        <dbReference type="Proteomes" id="UP000531594"/>
    </source>
</evidence>
<evidence type="ECO:0000256" key="1">
    <source>
        <dbReference type="SAM" id="Phobius"/>
    </source>
</evidence>
<dbReference type="RefSeq" id="WP_184529807.1">
    <property type="nucleotide sequence ID" value="NZ_JACHGK010000025.1"/>
</dbReference>
<dbReference type="EMBL" id="JACHGK010000025">
    <property type="protein sequence ID" value="MBB6447656.1"/>
    <property type="molecule type" value="Genomic_DNA"/>
</dbReference>
<feature type="transmembrane region" description="Helical" evidence="1">
    <location>
        <begin position="36"/>
        <end position="56"/>
    </location>
</feature>
<dbReference type="InterPro" id="IPR002881">
    <property type="entry name" value="DUF58"/>
</dbReference>
<dbReference type="Pfam" id="PF01882">
    <property type="entry name" value="DUF58"/>
    <property type="match status" value="1"/>
</dbReference>
<gene>
    <name evidence="3" type="ORF">HNR53_004344</name>
</gene>
<dbReference type="AlphaFoldDB" id="A0A7X0LX01"/>
<evidence type="ECO:0000259" key="2">
    <source>
        <dbReference type="Pfam" id="PF01882"/>
    </source>
</evidence>
<keyword evidence="1" id="KW-1133">Transmembrane helix</keyword>
<name>A0A7X0LX01_9BACI</name>
<sequence length="405" mass="46559">MRNKFQVVRSVWKLFILVLLILSTFSYAMFQGGFVSWFLFYSFLPFALYAVCLAFYPIGKFSIERHFPKREFHANESLTVTVTLKRNSFYPLLFLIVEDCFTMELSEHVLRKGNKVFLYPGFRKSFSFNYRLEKLPRGEHGFSSLRLVTSDVLGLIHQEAVIESEDKILVYPAYGEWVYKAGENDFEQDAMVVNDRLQRDTTMAVGIREYQPGDRLSWINWKASAKRSEIMMKEFEQSRSQDLLLILDCTPHMFFELLVQYTASIGHDALRRGARVGFMSISEKCVVLPPQGGESSHRQLFYHLAKMKDTCPLSFAQVLSTDRYLLQQKVPLLLVTAQISAELVKAARAFTVRKCPVTIFVIKSTTEHVTALEISMMEMARTRGISVQFVYGPLPSAGMKKAVKE</sequence>
<dbReference type="PANTHER" id="PTHR34351:SF2">
    <property type="entry name" value="DUF58 DOMAIN-CONTAINING PROTEIN"/>
    <property type="match status" value="1"/>
</dbReference>
<organism evidence="3 4">
    <name type="scientific">Bacillus benzoevorans</name>
    <dbReference type="NCBI Taxonomy" id="1456"/>
    <lineage>
        <taxon>Bacteria</taxon>
        <taxon>Bacillati</taxon>
        <taxon>Bacillota</taxon>
        <taxon>Bacilli</taxon>
        <taxon>Bacillales</taxon>
        <taxon>Bacillaceae</taxon>
        <taxon>Bacillus</taxon>
    </lineage>
</organism>
<proteinExistence type="predicted"/>
<feature type="domain" description="DUF58" evidence="2">
    <location>
        <begin position="207"/>
        <end position="365"/>
    </location>
</feature>
<keyword evidence="1" id="KW-0472">Membrane</keyword>
<evidence type="ECO:0000313" key="3">
    <source>
        <dbReference type="EMBL" id="MBB6447656.1"/>
    </source>
</evidence>
<keyword evidence="4" id="KW-1185">Reference proteome</keyword>
<keyword evidence="1" id="KW-0812">Transmembrane</keyword>
<comment type="caution">
    <text evidence="3">The sequence shown here is derived from an EMBL/GenBank/DDBJ whole genome shotgun (WGS) entry which is preliminary data.</text>
</comment>
<feature type="transmembrane region" description="Helical" evidence="1">
    <location>
        <begin position="12"/>
        <end position="30"/>
    </location>
</feature>
<reference evidence="3 4" key="1">
    <citation type="submission" date="2020-08" db="EMBL/GenBank/DDBJ databases">
        <title>Genomic Encyclopedia of Type Strains, Phase IV (KMG-IV): sequencing the most valuable type-strain genomes for metagenomic binning, comparative biology and taxonomic classification.</title>
        <authorList>
            <person name="Goeker M."/>
        </authorList>
    </citation>
    <scope>NUCLEOTIDE SEQUENCE [LARGE SCALE GENOMIC DNA]</scope>
    <source>
        <strain evidence="3 4">DSM 5391</strain>
    </source>
</reference>
<protein>
    <submittedName>
        <fullName evidence="3">Uncharacterized protein (DUF58 family)</fullName>
    </submittedName>
</protein>
<accession>A0A7X0LX01</accession>
<dbReference type="PANTHER" id="PTHR34351">
    <property type="entry name" value="SLR1927 PROTEIN-RELATED"/>
    <property type="match status" value="1"/>
</dbReference>